<name>A0ABZ1Z7D8_9NOCA</name>
<sequence length="118" mass="13188">MGTRRPCHSTDRVQFASRLGPDTVDIIGFDGDAVRIEVTVSTQAADTPDVRDDTVAAYARMADVLTRSLGEPTARLDDRVPEIRWAGPETTLRLIDFHHTVRLQLVTNDWLNALDQED</sequence>
<evidence type="ECO:0000313" key="2">
    <source>
        <dbReference type="Proteomes" id="UP001432062"/>
    </source>
</evidence>
<dbReference type="EMBL" id="CP109441">
    <property type="protein sequence ID" value="WUV49956.1"/>
    <property type="molecule type" value="Genomic_DNA"/>
</dbReference>
<organism evidence="1 2">
    <name type="scientific">Nocardia vinacea</name>
    <dbReference type="NCBI Taxonomy" id="96468"/>
    <lineage>
        <taxon>Bacteria</taxon>
        <taxon>Bacillati</taxon>
        <taxon>Actinomycetota</taxon>
        <taxon>Actinomycetes</taxon>
        <taxon>Mycobacteriales</taxon>
        <taxon>Nocardiaceae</taxon>
        <taxon>Nocardia</taxon>
    </lineage>
</organism>
<dbReference type="RefSeq" id="WP_329414682.1">
    <property type="nucleotide sequence ID" value="NZ_CP109441.1"/>
</dbReference>
<evidence type="ECO:0000313" key="1">
    <source>
        <dbReference type="EMBL" id="WUV49956.1"/>
    </source>
</evidence>
<dbReference type="Pfam" id="PF19818">
    <property type="entry name" value="DUF6301"/>
    <property type="match status" value="1"/>
</dbReference>
<gene>
    <name evidence="1" type="ORF">OG563_18225</name>
</gene>
<dbReference type="InterPro" id="IPR046268">
    <property type="entry name" value="DUF6301"/>
</dbReference>
<accession>A0ABZ1Z7D8</accession>
<reference evidence="1" key="1">
    <citation type="submission" date="2022-10" db="EMBL/GenBank/DDBJ databases">
        <title>The complete genomes of actinobacterial strains from the NBC collection.</title>
        <authorList>
            <person name="Joergensen T.S."/>
            <person name="Alvarez Arevalo M."/>
            <person name="Sterndorff E.B."/>
            <person name="Faurdal D."/>
            <person name="Vuksanovic O."/>
            <person name="Mourched A.-S."/>
            <person name="Charusanti P."/>
            <person name="Shaw S."/>
            <person name="Blin K."/>
            <person name="Weber T."/>
        </authorList>
    </citation>
    <scope>NUCLEOTIDE SEQUENCE</scope>
    <source>
        <strain evidence="1">NBC_01482</strain>
    </source>
</reference>
<dbReference type="Proteomes" id="UP001432062">
    <property type="component" value="Chromosome"/>
</dbReference>
<proteinExistence type="predicted"/>
<protein>
    <submittedName>
        <fullName evidence="1">DUF6301 family protein</fullName>
    </submittedName>
</protein>
<keyword evidence="2" id="KW-1185">Reference proteome</keyword>